<dbReference type="SUPFAM" id="SSF51556">
    <property type="entry name" value="Metallo-dependent hydrolases"/>
    <property type="match status" value="1"/>
</dbReference>
<dbReference type="InterPro" id="IPR032465">
    <property type="entry name" value="ACMSD"/>
</dbReference>
<dbReference type="PANTHER" id="PTHR21240:SF28">
    <property type="entry name" value="ISO-OROTATE DECARBOXYLASE (EUROFUNG)"/>
    <property type="match status" value="1"/>
</dbReference>
<evidence type="ECO:0000313" key="3">
    <source>
        <dbReference type="EMBL" id="MFC3172757.1"/>
    </source>
</evidence>
<proteinExistence type="predicted"/>
<protein>
    <submittedName>
        <fullName evidence="3">Amidohydrolase family protein</fullName>
    </submittedName>
</protein>
<dbReference type="Gene3D" id="3.20.20.140">
    <property type="entry name" value="Metal-dependent hydrolases"/>
    <property type="match status" value="1"/>
</dbReference>
<accession>A0ABV7ILC6</accession>
<evidence type="ECO:0000313" key="4">
    <source>
        <dbReference type="Proteomes" id="UP001595604"/>
    </source>
</evidence>
<evidence type="ECO:0000256" key="1">
    <source>
        <dbReference type="ARBA" id="ARBA00023239"/>
    </source>
</evidence>
<evidence type="ECO:0000259" key="2">
    <source>
        <dbReference type="Pfam" id="PF04909"/>
    </source>
</evidence>
<comment type="caution">
    <text evidence="3">The sequence shown here is derived from an EMBL/GenBank/DDBJ whole genome shotgun (WGS) entry which is preliminary data.</text>
</comment>
<dbReference type="RefSeq" id="WP_379508154.1">
    <property type="nucleotide sequence ID" value="NZ_JBHRTQ010000001.1"/>
</dbReference>
<organism evidence="3 4">
    <name type="scientific">Novosphingobium bradum</name>
    <dbReference type="NCBI Taxonomy" id="1737444"/>
    <lineage>
        <taxon>Bacteria</taxon>
        <taxon>Pseudomonadati</taxon>
        <taxon>Pseudomonadota</taxon>
        <taxon>Alphaproteobacteria</taxon>
        <taxon>Sphingomonadales</taxon>
        <taxon>Sphingomonadaceae</taxon>
        <taxon>Novosphingobium</taxon>
    </lineage>
</organism>
<keyword evidence="4" id="KW-1185">Reference proteome</keyword>
<reference evidence="4" key="1">
    <citation type="journal article" date="2019" name="Int. J. Syst. Evol. Microbiol.">
        <title>The Global Catalogue of Microorganisms (GCM) 10K type strain sequencing project: providing services to taxonomists for standard genome sequencing and annotation.</title>
        <authorList>
            <consortium name="The Broad Institute Genomics Platform"/>
            <consortium name="The Broad Institute Genome Sequencing Center for Infectious Disease"/>
            <person name="Wu L."/>
            <person name="Ma J."/>
        </authorList>
    </citation>
    <scope>NUCLEOTIDE SEQUENCE [LARGE SCALE GENOMIC DNA]</scope>
    <source>
        <strain evidence="4">KCTC 42984</strain>
    </source>
</reference>
<dbReference type="Pfam" id="PF04909">
    <property type="entry name" value="Amidohydro_2"/>
    <property type="match status" value="1"/>
</dbReference>
<sequence length="432" mass="48380">MKMDDLILVSVDDHFVEPPEMYKNHLSGAMLESAPRFTSTNGVDAWVYGERTLPNIAMNAVAGRPPEEYGFEPTSLQGMRKGCWDVHERINDMDANGILGSVNYPSHAGLDGSLFLGHPDKKQALAHLQAYNDWHVDELCGAYPGRLIPLGLLPVWDVEETAKEIHRLAKKGCHAITFSDNPARKGLPSIHNAHWEPMWKAIADTDMFINLHIGSGNAPVHPSDESPIEVWTTVFPMAIAISASDWLHLEATRKYNMRISLTEGGIGWVPYLLERSDFTHWRHKAWTNSNFGDKKPSEVFREHFYGCFVDDQHGLANIDAIGVDNVFYECDYPHSDSVWPESPEILWPSISKMPEDVINKITHLNAIKQFRFDPFHYMPREECTVGALRAKAKANGVSTDPIRVGGAAKPIEDGEKRVVTSGDVTKLFTRAA</sequence>
<dbReference type="Proteomes" id="UP001595604">
    <property type="component" value="Unassembled WGS sequence"/>
</dbReference>
<dbReference type="EMBL" id="JBHRTQ010000001">
    <property type="protein sequence ID" value="MFC3172757.1"/>
    <property type="molecule type" value="Genomic_DNA"/>
</dbReference>
<feature type="domain" description="Amidohydrolase-related" evidence="2">
    <location>
        <begin position="122"/>
        <end position="372"/>
    </location>
</feature>
<name>A0ABV7ILC6_9SPHN</name>
<gene>
    <name evidence="3" type="ORF">ACFOD9_00680</name>
</gene>
<dbReference type="InterPro" id="IPR006680">
    <property type="entry name" value="Amidohydro-rel"/>
</dbReference>
<dbReference type="InterPro" id="IPR032466">
    <property type="entry name" value="Metal_Hydrolase"/>
</dbReference>
<keyword evidence="1" id="KW-0456">Lyase</keyword>
<dbReference type="PANTHER" id="PTHR21240">
    <property type="entry name" value="2-AMINO-3-CARBOXYLMUCONATE-6-SEMIALDEHYDE DECARBOXYLASE"/>
    <property type="match status" value="1"/>
</dbReference>